<dbReference type="EC" id="2.1.1.72" evidence="1"/>
<evidence type="ECO:0000256" key="3">
    <source>
        <dbReference type="ARBA" id="ARBA00022679"/>
    </source>
</evidence>
<comment type="caution">
    <text evidence="7">The sequence shown here is derived from an EMBL/GenBank/DDBJ whole genome shotgun (WGS) entry which is preliminary data.</text>
</comment>
<dbReference type="InterPro" id="IPR050953">
    <property type="entry name" value="N4_N6_ade-DNA_methylase"/>
</dbReference>
<keyword evidence="3" id="KW-0808">Transferase</keyword>
<evidence type="ECO:0000256" key="4">
    <source>
        <dbReference type="ARBA" id="ARBA00022691"/>
    </source>
</evidence>
<dbReference type="Gene3D" id="3.40.50.150">
    <property type="entry name" value="Vaccinia Virus protein VP39"/>
    <property type="match status" value="1"/>
</dbReference>
<evidence type="ECO:0000313" key="7">
    <source>
        <dbReference type="EMBL" id="PIP39455.1"/>
    </source>
</evidence>
<dbReference type="GO" id="GO:0032259">
    <property type="term" value="P:methylation"/>
    <property type="evidence" value="ECO:0007669"/>
    <property type="project" value="UniProtKB-KW"/>
</dbReference>
<evidence type="ECO:0000256" key="2">
    <source>
        <dbReference type="ARBA" id="ARBA00022603"/>
    </source>
</evidence>
<protein>
    <recommendedName>
        <fullName evidence="1">site-specific DNA-methyltransferase (adenine-specific)</fullName>
        <ecNumber evidence="1">2.1.1.72</ecNumber>
    </recommendedName>
</protein>
<evidence type="ECO:0000256" key="5">
    <source>
        <dbReference type="ARBA" id="ARBA00047942"/>
    </source>
</evidence>
<keyword evidence="4" id="KW-0949">S-adenosyl-L-methionine</keyword>
<accession>A0A2H0A1Y1</accession>
<dbReference type="EMBL" id="PCSH01000168">
    <property type="protein sequence ID" value="PIP39455.1"/>
    <property type="molecule type" value="Genomic_DNA"/>
</dbReference>
<dbReference type="PROSITE" id="PS00092">
    <property type="entry name" value="N6_MTASE"/>
    <property type="match status" value="1"/>
</dbReference>
<dbReference type="PANTHER" id="PTHR33841">
    <property type="entry name" value="DNA METHYLTRANSFERASE YEEA-RELATED"/>
    <property type="match status" value="1"/>
</dbReference>
<dbReference type="Pfam" id="PF07669">
    <property type="entry name" value="Eco57I"/>
    <property type="match status" value="1"/>
</dbReference>
<dbReference type="GO" id="GO:0003676">
    <property type="term" value="F:nucleic acid binding"/>
    <property type="evidence" value="ECO:0007669"/>
    <property type="project" value="InterPro"/>
</dbReference>
<comment type="catalytic activity">
    <reaction evidence="5">
        <text>a 2'-deoxyadenosine in DNA + S-adenosyl-L-methionine = an N(6)-methyl-2'-deoxyadenosine in DNA + S-adenosyl-L-homocysteine + H(+)</text>
        <dbReference type="Rhea" id="RHEA:15197"/>
        <dbReference type="Rhea" id="RHEA-COMP:12418"/>
        <dbReference type="Rhea" id="RHEA-COMP:12419"/>
        <dbReference type="ChEBI" id="CHEBI:15378"/>
        <dbReference type="ChEBI" id="CHEBI:57856"/>
        <dbReference type="ChEBI" id="CHEBI:59789"/>
        <dbReference type="ChEBI" id="CHEBI:90615"/>
        <dbReference type="ChEBI" id="CHEBI:90616"/>
        <dbReference type="EC" id="2.1.1.72"/>
    </reaction>
</comment>
<keyword evidence="2" id="KW-0489">Methyltransferase</keyword>
<dbReference type="AlphaFoldDB" id="A0A2H0A1Y1"/>
<dbReference type="GO" id="GO:0006304">
    <property type="term" value="P:DNA modification"/>
    <property type="evidence" value="ECO:0007669"/>
    <property type="project" value="InterPro"/>
</dbReference>
<sequence>MANIDSLSNLLTGIAYDVSATYAQKGIDAFNQYYSNLGIIAKPYIRNGFLDEEKSKERFMAETAMLHLASTLIEKWCVLHEISVTHNFLDFHDLGSYFGWYKLPNNLTLEIALWVQTNPDIQDAPQIISLLAENSLVGLRRRSLGEFYTPTQIAEHLYSLTGFNPINICSQKIVDPACGSGNLLRVVVSDVVKSVLNGRIDPTTAIAGLNNNIYGYDIQPVAVLMTKLQLLLVSLPILEKSHVNSKSIYEFLPFDNIKLIDPLSNPKDYWDIFAQFDLVIGNPPYLKVIKDKLPSKEGFEDIFFGQPNLYQMFLWWAIRATRSNGNITFLIPQSIRSGQYFRKLRIGISKACQIKAITCFTDQEGVFDTVKQQMMIISLHKANDQTQPDVIIRKSSNGDNLGCLKEIRLHQNQVLLESTGESLWYISDSELDYEILSGVYNYSKLLKNIEGIAILNGGFVWNQNKPILRRVSEGNTVPLISAGSIGVHQFTFPPKDERLQKRLFVEREYGLSEPGYSTRSILIKRTTPKKLQGRRIIACELPTTFLEIYPVYFCENHVNLIILTNETEHYLAGLTAWLNSKLANFIFGMMNGSSHLSKYELGLLPVSEDLLDKLETMTQINDRQKMMSKVDELILAFYNLSPQQIERVNHIVPSLA</sequence>
<evidence type="ECO:0000259" key="6">
    <source>
        <dbReference type="Pfam" id="PF07669"/>
    </source>
</evidence>
<reference evidence="7 8" key="1">
    <citation type="submission" date="2017-09" db="EMBL/GenBank/DDBJ databases">
        <title>Depth-based differentiation of microbial function through sediment-hosted aquifers and enrichment of novel symbionts in the deep terrestrial subsurface.</title>
        <authorList>
            <person name="Probst A.J."/>
            <person name="Ladd B."/>
            <person name="Jarett J.K."/>
            <person name="Geller-Mcgrath D.E."/>
            <person name="Sieber C.M."/>
            <person name="Emerson J.B."/>
            <person name="Anantharaman K."/>
            <person name="Thomas B.C."/>
            <person name="Malmstrom R."/>
            <person name="Stieglmeier M."/>
            <person name="Klingl A."/>
            <person name="Woyke T."/>
            <person name="Ryan C.M."/>
            <person name="Banfield J.F."/>
        </authorList>
    </citation>
    <scope>NUCLEOTIDE SEQUENCE [LARGE SCALE GENOMIC DNA]</scope>
    <source>
        <strain evidence="7">CG23_combo_of_CG06-09_8_20_14_all_40_23</strain>
    </source>
</reference>
<dbReference type="PANTHER" id="PTHR33841:SF1">
    <property type="entry name" value="DNA METHYLTRANSFERASE A"/>
    <property type="match status" value="1"/>
</dbReference>
<name>A0A2H0A1Y1_9BACT</name>
<organism evidence="7 8">
    <name type="scientific">Candidatus Desantisbacteria bacterium CG23_combo_of_CG06-09_8_20_14_all_40_23</name>
    <dbReference type="NCBI Taxonomy" id="1974550"/>
    <lineage>
        <taxon>Bacteria</taxon>
        <taxon>Candidatus Desantisiibacteriota</taxon>
    </lineage>
</organism>
<evidence type="ECO:0000313" key="8">
    <source>
        <dbReference type="Proteomes" id="UP000231067"/>
    </source>
</evidence>
<dbReference type="InterPro" id="IPR029063">
    <property type="entry name" value="SAM-dependent_MTases_sf"/>
</dbReference>
<dbReference type="InterPro" id="IPR011639">
    <property type="entry name" value="MethylTrfase_TaqI-like_dom"/>
</dbReference>
<dbReference type="InterPro" id="IPR002052">
    <property type="entry name" value="DNA_methylase_N6_adenine_CS"/>
</dbReference>
<dbReference type="Proteomes" id="UP000231067">
    <property type="component" value="Unassembled WGS sequence"/>
</dbReference>
<proteinExistence type="predicted"/>
<dbReference type="PRINTS" id="PR00507">
    <property type="entry name" value="N12N6MTFRASE"/>
</dbReference>
<feature type="domain" description="Type II methyltransferase M.TaqI-like" evidence="6">
    <location>
        <begin position="211"/>
        <end position="367"/>
    </location>
</feature>
<gene>
    <name evidence="7" type="ORF">COX18_10125</name>
</gene>
<dbReference type="GO" id="GO:0009007">
    <property type="term" value="F:site-specific DNA-methyltransferase (adenine-specific) activity"/>
    <property type="evidence" value="ECO:0007669"/>
    <property type="project" value="UniProtKB-EC"/>
</dbReference>
<dbReference type="SUPFAM" id="SSF53335">
    <property type="entry name" value="S-adenosyl-L-methionine-dependent methyltransferases"/>
    <property type="match status" value="1"/>
</dbReference>
<evidence type="ECO:0000256" key="1">
    <source>
        <dbReference type="ARBA" id="ARBA00011900"/>
    </source>
</evidence>